<dbReference type="Proteomes" id="UP000705867">
    <property type="component" value="Unassembled WGS sequence"/>
</dbReference>
<comment type="caution">
    <text evidence="1">The sequence shown here is derived from an EMBL/GenBank/DDBJ whole genome shotgun (WGS) entry which is preliminary data.</text>
</comment>
<proteinExistence type="predicted"/>
<gene>
    <name evidence="1" type="ORF">K8I29_19910</name>
</gene>
<dbReference type="AlphaFoldDB" id="A0A953SE09"/>
<name>A0A953SE09_9BACT</name>
<evidence type="ECO:0000313" key="2">
    <source>
        <dbReference type="Proteomes" id="UP000705867"/>
    </source>
</evidence>
<accession>A0A953SE09</accession>
<sequence length="88" mass="10090">MIEYSIKHHIPGRIRIEVPLLKDLSLPDLQKLFHLLSTFPVPLGIKGMRPNPLSCSLVIEYDPKLIDIHEYIRKVASSREMAKVFGIL</sequence>
<reference evidence="1" key="1">
    <citation type="journal article" date="2021" name="bioRxiv">
        <title>Unraveling nitrogen, sulfur and carbon metabolic pathways and microbial community transcriptional responses to substrate deprivation and toxicity stresses in a bioreactor mimicking anoxic brackish coastal sediment conditions.</title>
        <authorList>
            <person name="Martins P.D."/>
            <person name="Echeveste M.J."/>
            <person name="Arshad A."/>
            <person name="Kurth J."/>
            <person name="Ouboter H."/>
            <person name="Jetten M.S.M."/>
            <person name="Welte C.U."/>
        </authorList>
    </citation>
    <scope>NUCLEOTIDE SEQUENCE</scope>
    <source>
        <strain evidence="1">MAG_39</strain>
    </source>
</reference>
<organism evidence="1 2">
    <name type="scientific">Candidatus Nitrobium versatile</name>
    <dbReference type="NCBI Taxonomy" id="2884831"/>
    <lineage>
        <taxon>Bacteria</taxon>
        <taxon>Pseudomonadati</taxon>
        <taxon>Nitrospirota</taxon>
        <taxon>Nitrospiria</taxon>
        <taxon>Nitrospirales</taxon>
        <taxon>Nitrospiraceae</taxon>
        <taxon>Candidatus Nitrobium</taxon>
    </lineage>
</organism>
<protein>
    <submittedName>
        <fullName evidence="1">Uncharacterized protein</fullName>
    </submittedName>
</protein>
<dbReference type="EMBL" id="JAIOIV010000154">
    <property type="protein sequence ID" value="MBZ0158470.1"/>
    <property type="molecule type" value="Genomic_DNA"/>
</dbReference>
<reference evidence="1" key="2">
    <citation type="submission" date="2021-08" db="EMBL/GenBank/DDBJ databases">
        <authorList>
            <person name="Dalcin Martins P."/>
        </authorList>
    </citation>
    <scope>NUCLEOTIDE SEQUENCE</scope>
    <source>
        <strain evidence="1">MAG_39</strain>
    </source>
</reference>
<evidence type="ECO:0000313" key="1">
    <source>
        <dbReference type="EMBL" id="MBZ0158470.1"/>
    </source>
</evidence>